<dbReference type="OrthoDB" id="9815829at2"/>
<accession>A0A4U3KXQ3</accession>
<name>A0A4U3KXQ3_9BACT</name>
<comment type="caution">
    <text evidence="5">The sequence shown here is derived from an EMBL/GenBank/DDBJ whole genome shotgun (WGS) entry which is preliminary data.</text>
</comment>
<protein>
    <submittedName>
        <fullName evidence="5">Glycosyltransferase family 2 protein</fullName>
    </submittedName>
</protein>
<keyword evidence="6" id="KW-1185">Reference proteome</keyword>
<keyword evidence="2" id="KW-0328">Glycosyltransferase</keyword>
<reference evidence="5 6" key="1">
    <citation type="submission" date="2019-05" db="EMBL/GenBank/DDBJ databases">
        <title>Panacibacter sp. strain 17mud1-8 Genome sequencing and assembly.</title>
        <authorList>
            <person name="Chhetri G."/>
        </authorList>
    </citation>
    <scope>NUCLEOTIDE SEQUENCE [LARGE SCALE GENOMIC DNA]</scope>
    <source>
        <strain evidence="5 6">17mud1-8</strain>
    </source>
</reference>
<dbReference type="PANTHER" id="PTHR43179:SF12">
    <property type="entry name" value="GALACTOFURANOSYLTRANSFERASE GLFT2"/>
    <property type="match status" value="1"/>
</dbReference>
<dbReference type="GO" id="GO:0016757">
    <property type="term" value="F:glycosyltransferase activity"/>
    <property type="evidence" value="ECO:0007669"/>
    <property type="project" value="UniProtKB-KW"/>
</dbReference>
<dbReference type="InterPro" id="IPR029044">
    <property type="entry name" value="Nucleotide-diphossugar_trans"/>
</dbReference>
<proteinExistence type="inferred from homology"/>
<dbReference type="EMBL" id="SZQL01000011">
    <property type="protein sequence ID" value="TKK67405.1"/>
    <property type="molecule type" value="Genomic_DNA"/>
</dbReference>
<comment type="similarity">
    <text evidence="1">Belongs to the glycosyltransferase 2 family.</text>
</comment>
<dbReference type="InterPro" id="IPR001173">
    <property type="entry name" value="Glyco_trans_2-like"/>
</dbReference>
<keyword evidence="3 5" id="KW-0808">Transferase</keyword>
<evidence type="ECO:0000313" key="5">
    <source>
        <dbReference type="EMBL" id="TKK67405.1"/>
    </source>
</evidence>
<dbReference type="Pfam" id="PF00535">
    <property type="entry name" value="Glycos_transf_2"/>
    <property type="match status" value="1"/>
</dbReference>
<evidence type="ECO:0000256" key="1">
    <source>
        <dbReference type="ARBA" id="ARBA00006739"/>
    </source>
</evidence>
<gene>
    <name evidence="5" type="ORF">FC093_13980</name>
</gene>
<organism evidence="5 6">
    <name type="scientific">Ilyomonas limi</name>
    <dbReference type="NCBI Taxonomy" id="2575867"/>
    <lineage>
        <taxon>Bacteria</taxon>
        <taxon>Pseudomonadati</taxon>
        <taxon>Bacteroidota</taxon>
        <taxon>Chitinophagia</taxon>
        <taxon>Chitinophagales</taxon>
        <taxon>Chitinophagaceae</taxon>
        <taxon>Ilyomonas</taxon>
    </lineage>
</organism>
<dbReference type="SUPFAM" id="SSF53448">
    <property type="entry name" value="Nucleotide-diphospho-sugar transferases"/>
    <property type="match status" value="1"/>
</dbReference>
<sequence>MKKMIYIIIPVHDRLQYTINCIESLISQKEEKRIIVVDDGSSDGTSAYLKTNFPDVAVLQGDGNLWWTGAMNKGVEFVLKNASTEDDFILSLNNDLVVPNNYLDELCKASQLKPNALIGSVTVDVEEKTFVHYAGVKWNAYTGAAKHNITSKTTLSEIQRKSNLLETSYLPGRGVLIPIKVFKSIGLYDEVNFPHYRADHDFSLRAKKAGFDLFISSKAVVYSHTQETGLKRKNYKSIIEYLKISLTSMKSPVNLNNRWRWAKKHAKSFPVFYFTLDMTRVLKSLLQKYLSA</sequence>
<evidence type="ECO:0000256" key="2">
    <source>
        <dbReference type="ARBA" id="ARBA00022676"/>
    </source>
</evidence>
<evidence type="ECO:0000259" key="4">
    <source>
        <dbReference type="Pfam" id="PF00535"/>
    </source>
</evidence>
<dbReference type="Proteomes" id="UP000305848">
    <property type="component" value="Unassembled WGS sequence"/>
</dbReference>
<dbReference type="Gene3D" id="3.90.550.10">
    <property type="entry name" value="Spore Coat Polysaccharide Biosynthesis Protein SpsA, Chain A"/>
    <property type="match status" value="1"/>
</dbReference>
<dbReference type="PANTHER" id="PTHR43179">
    <property type="entry name" value="RHAMNOSYLTRANSFERASE WBBL"/>
    <property type="match status" value="1"/>
</dbReference>
<dbReference type="AlphaFoldDB" id="A0A4U3KXQ3"/>
<feature type="domain" description="Glycosyltransferase 2-like" evidence="4">
    <location>
        <begin position="7"/>
        <end position="134"/>
    </location>
</feature>
<evidence type="ECO:0000256" key="3">
    <source>
        <dbReference type="ARBA" id="ARBA00022679"/>
    </source>
</evidence>
<evidence type="ECO:0000313" key="6">
    <source>
        <dbReference type="Proteomes" id="UP000305848"/>
    </source>
</evidence>